<evidence type="ECO:0000256" key="10">
    <source>
        <dbReference type="HAMAP-Rule" id="MF_00595"/>
    </source>
</evidence>
<dbReference type="PANTHER" id="PTHR30523:SF6">
    <property type="entry name" value="PHOSPHOENOLPYRUVATE CARBOXYLASE"/>
    <property type="match status" value="1"/>
</dbReference>
<feature type="active site" evidence="10 11">
    <location>
        <position position="163"/>
    </location>
</feature>
<accession>A0ABX7BGI5</accession>
<evidence type="ECO:0000256" key="11">
    <source>
        <dbReference type="PROSITE-ProRule" id="PRU10111"/>
    </source>
</evidence>
<sequence length="938" mass="104369">MREINQTIGQTGSPADGQVEVPEKDIPLRDDIRLLGRILGDTIRSQEGDAVFDLVEGVRQTSIRFHRDQDQAARRELEDLLNGMTPRQTTRIIRAFSYFSHLSNIAEDQHHIRRTRAHDLAGSAPRPGTIGHALGRAQETGIGIERLEAFFREALVCPVLTAHPTEVRRKSSLNREMDLAQLLAERERGRMTPEETEACDEAMRRAVLTLWQTSLLRWTKRTVIDEVQNGVSFYDQTFLRELPRFYAQLEDRLATLRPDRRPAEVPPFLRMGSWIGGDRDGNPFVTADVVARTMRLQSTRALAFYLDEAHALGGELSLNRRNVTVSDALRDLADRSPDRSPNRQDEPYRRALTGIYARLAATARALGQAEVLRHAVGEAPPYADASELKAELDVIHDSLTGNGSEVLARGRLRQLRYAVAVFGFHLASLDLRQNSDVHERTVGELLESAAPGTGYAGLDEEARIALLLEELKTARPLASPFIDYSEETAGELAILRMAADAHRRYGAASMPNCIISKADGVSDMLEVALLLKEVGLLRPLGGALGVNIIPLFETIGDLRNSTRIMDRLLSLPAYRSLLESRGLEQEVMLGYSDSNKDGGFVTSGWELYKAEIGLVEVFRRHGVRLRLFHGRGGSVGRGGGPSYQAILAQPGGAVQGQIRITEQGETISGKYSNAEVGRRNLETLAAATLEATLLHPDAAAPREEYLAAMEELSGHAFEAYRDLVYGTRGFEDYFWESTVITEIASLNIGSRPSSRKKTRSIEDLRAIPWVFSWAQCRLMLPGWYGFGSAVRAWLADHPGDGPDGGMAMLRSMHRDWPFFQTLLSNMDMVLAKSNIAIASRYAELVTDPDLRRTVFERIRAEWQASIDALLAITGQDGLLRGNPLLARSIRNRFPYLDPLNHVQVELLRRHRGRSEEEYVLRGIQLTINGIAAGLRNSG</sequence>
<evidence type="ECO:0000256" key="1">
    <source>
        <dbReference type="ARBA" id="ARBA00001946"/>
    </source>
</evidence>
<feature type="active site" evidence="10 12">
    <location>
        <position position="596"/>
    </location>
</feature>
<protein>
    <recommendedName>
        <fullName evidence="5 10">Phosphoenolpyruvate carboxylase</fullName>
        <shortName evidence="10">PEPC</shortName>
        <shortName evidence="10">PEPCase</shortName>
        <ecNumber evidence="4 10">4.1.1.31</ecNumber>
    </recommendedName>
</protein>
<evidence type="ECO:0000256" key="5">
    <source>
        <dbReference type="ARBA" id="ARBA00022419"/>
    </source>
</evidence>
<keyword evidence="14" id="KW-0614">Plasmid</keyword>
<gene>
    <name evidence="10 14" type="primary">ppc</name>
    <name evidence="14" type="ORF">IGS68_33195</name>
</gene>
<keyword evidence="6 10" id="KW-0460">Magnesium</keyword>
<feature type="region of interest" description="Disordered" evidence="13">
    <location>
        <begin position="1"/>
        <end position="20"/>
    </location>
</feature>
<comment type="similarity">
    <text evidence="3 10">Belongs to the PEPCase type 1 family.</text>
</comment>
<keyword evidence="8 10" id="KW-0120">Carbon dioxide fixation</keyword>
<dbReference type="EMBL" id="CP067422">
    <property type="protein sequence ID" value="QQP93479.1"/>
    <property type="molecule type" value="Genomic_DNA"/>
</dbReference>
<evidence type="ECO:0000256" key="7">
    <source>
        <dbReference type="ARBA" id="ARBA00023239"/>
    </source>
</evidence>
<organism evidence="14 15">
    <name type="scientific">Skermanella cutis</name>
    <dbReference type="NCBI Taxonomy" id="2775420"/>
    <lineage>
        <taxon>Bacteria</taxon>
        <taxon>Pseudomonadati</taxon>
        <taxon>Pseudomonadota</taxon>
        <taxon>Alphaproteobacteria</taxon>
        <taxon>Rhodospirillales</taxon>
        <taxon>Azospirillaceae</taxon>
        <taxon>Skermanella</taxon>
    </lineage>
</organism>
<keyword evidence="15" id="KW-1185">Reference proteome</keyword>
<dbReference type="PRINTS" id="PR00150">
    <property type="entry name" value="PEPCARBXLASE"/>
</dbReference>
<proteinExistence type="inferred from homology"/>
<dbReference type="NCBIfam" id="NF000584">
    <property type="entry name" value="PRK00009.1"/>
    <property type="match status" value="1"/>
</dbReference>
<evidence type="ECO:0000256" key="2">
    <source>
        <dbReference type="ARBA" id="ARBA00003670"/>
    </source>
</evidence>
<name>A0ABX7BGI5_9PROT</name>
<evidence type="ECO:0000256" key="4">
    <source>
        <dbReference type="ARBA" id="ARBA00012305"/>
    </source>
</evidence>
<dbReference type="PROSITE" id="PS00781">
    <property type="entry name" value="PEPCASE_1"/>
    <property type="match status" value="1"/>
</dbReference>
<evidence type="ECO:0000256" key="8">
    <source>
        <dbReference type="ARBA" id="ARBA00023300"/>
    </source>
</evidence>
<geneLocation type="plasmid" evidence="14 15">
    <name>pTT6-2</name>
</geneLocation>
<dbReference type="Gene3D" id="1.20.1440.90">
    <property type="entry name" value="Phosphoenolpyruvate/pyruvate domain"/>
    <property type="match status" value="1"/>
</dbReference>
<comment type="catalytic activity">
    <reaction evidence="9 10">
        <text>oxaloacetate + phosphate = phosphoenolpyruvate + hydrogencarbonate</text>
        <dbReference type="Rhea" id="RHEA:28370"/>
        <dbReference type="ChEBI" id="CHEBI:16452"/>
        <dbReference type="ChEBI" id="CHEBI:17544"/>
        <dbReference type="ChEBI" id="CHEBI:43474"/>
        <dbReference type="ChEBI" id="CHEBI:58702"/>
        <dbReference type="EC" id="4.1.1.31"/>
    </reaction>
</comment>
<dbReference type="InterPro" id="IPR018129">
    <property type="entry name" value="PEP_COase_Lys_AS"/>
</dbReference>
<dbReference type="PROSITE" id="PS00393">
    <property type="entry name" value="PEPCASE_2"/>
    <property type="match status" value="1"/>
</dbReference>
<reference evidence="14" key="1">
    <citation type="submission" date="2021-02" db="EMBL/GenBank/DDBJ databases">
        <title>Skermanella TT6 skin isolate.</title>
        <authorList>
            <person name="Lee K."/>
            <person name="Ganzorig M."/>
        </authorList>
    </citation>
    <scope>NUCLEOTIDE SEQUENCE</scope>
    <source>
        <strain evidence="14">TT6</strain>
    </source>
</reference>
<dbReference type="InterPro" id="IPR022805">
    <property type="entry name" value="PEP_COase_bac/pln-type"/>
</dbReference>
<evidence type="ECO:0000256" key="3">
    <source>
        <dbReference type="ARBA" id="ARBA00008346"/>
    </source>
</evidence>
<dbReference type="RefSeq" id="WP_201083075.1">
    <property type="nucleotide sequence ID" value="NZ_CP067422.1"/>
</dbReference>
<dbReference type="Proteomes" id="UP000595197">
    <property type="component" value="Plasmid pTT6-2"/>
</dbReference>
<feature type="compositionally biased region" description="Polar residues" evidence="13">
    <location>
        <begin position="1"/>
        <end position="13"/>
    </location>
</feature>
<comment type="function">
    <text evidence="2 10">Forms oxaloacetate, a four-carbon dicarboxylic acid source for the tricarboxylic acid cycle.</text>
</comment>
<evidence type="ECO:0000256" key="13">
    <source>
        <dbReference type="SAM" id="MobiDB-lite"/>
    </source>
</evidence>
<evidence type="ECO:0000256" key="9">
    <source>
        <dbReference type="ARBA" id="ARBA00048995"/>
    </source>
</evidence>
<dbReference type="HAMAP" id="MF_00595">
    <property type="entry name" value="PEPcase_type1"/>
    <property type="match status" value="1"/>
</dbReference>
<evidence type="ECO:0000256" key="6">
    <source>
        <dbReference type="ARBA" id="ARBA00022842"/>
    </source>
</evidence>
<comment type="subunit">
    <text evidence="10">Homotetramer.</text>
</comment>
<dbReference type="Pfam" id="PF00311">
    <property type="entry name" value="PEPcase"/>
    <property type="match status" value="1"/>
</dbReference>
<evidence type="ECO:0000313" key="15">
    <source>
        <dbReference type="Proteomes" id="UP000595197"/>
    </source>
</evidence>
<dbReference type="PANTHER" id="PTHR30523">
    <property type="entry name" value="PHOSPHOENOLPYRUVATE CARBOXYLASE"/>
    <property type="match status" value="1"/>
</dbReference>
<dbReference type="InterPro" id="IPR033129">
    <property type="entry name" value="PEPCASE_His_AS"/>
</dbReference>
<dbReference type="SUPFAM" id="SSF51621">
    <property type="entry name" value="Phosphoenolpyruvate/pyruvate domain"/>
    <property type="match status" value="1"/>
</dbReference>
<dbReference type="InterPro" id="IPR021135">
    <property type="entry name" value="PEP_COase"/>
</dbReference>
<dbReference type="GO" id="GO:0008964">
    <property type="term" value="F:phosphoenolpyruvate carboxylase activity"/>
    <property type="evidence" value="ECO:0007669"/>
    <property type="project" value="UniProtKB-EC"/>
</dbReference>
<evidence type="ECO:0000256" key="12">
    <source>
        <dbReference type="PROSITE-ProRule" id="PRU10112"/>
    </source>
</evidence>
<evidence type="ECO:0000313" key="14">
    <source>
        <dbReference type="EMBL" id="QQP93479.1"/>
    </source>
</evidence>
<dbReference type="EC" id="4.1.1.31" evidence="4 10"/>
<comment type="cofactor">
    <cofactor evidence="1 10">
        <name>Mg(2+)</name>
        <dbReference type="ChEBI" id="CHEBI:18420"/>
    </cofactor>
</comment>
<keyword evidence="7 10" id="KW-0456">Lyase</keyword>
<dbReference type="InterPro" id="IPR015813">
    <property type="entry name" value="Pyrv/PenolPyrv_kinase-like_dom"/>
</dbReference>